<keyword evidence="2" id="KW-1185">Reference proteome</keyword>
<accession>A0ABV3LUK8</accession>
<organism evidence="1 2">
    <name type="scientific">Streptomyces huasconensis</name>
    <dbReference type="NCBI Taxonomy" id="1854574"/>
    <lineage>
        <taxon>Bacteria</taxon>
        <taxon>Bacillati</taxon>
        <taxon>Actinomycetota</taxon>
        <taxon>Actinomycetes</taxon>
        <taxon>Kitasatosporales</taxon>
        <taxon>Streptomycetaceae</taxon>
        <taxon>Streptomyces</taxon>
    </lineage>
</organism>
<gene>
    <name evidence="1" type="ORF">AB0887_14465</name>
</gene>
<name>A0ABV3LUK8_9ACTN</name>
<reference evidence="1 2" key="1">
    <citation type="submission" date="2024-06" db="EMBL/GenBank/DDBJ databases">
        <title>The Natural Products Discovery Center: Release of the First 8490 Sequenced Strains for Exploring Actinobacteria Biosynthetic Diversity.</title>
        <authorList>
            <person name="Kalkreuter E."/>
            <person name="Kautsar S.A."/>
            <person name="Yang D."/>
            <person name="Bader C.D."/>
            <person name="Teijaro C.N."/>
            <person name="Fluegel L."/>
            <person name="Davis C.M."/>
            <person name="Simpson J.R."/>
            <person name="Lauterbach L."/>
            <person name="Steele A.D."/>
            <person name="Gui C."/>
            <person name="Meng S."/>
            <person name="Li G."/>
            <person name="Viehrig K."/>
            <person name="Ye F."/>
            <person name="Su P."/>
            <person name="Kiefer A.F."/>
            <person name="Nichols A."/>
            <person name="Cepeda A.J."/>
            <person name="Yan W."/>
            <person name="Fan B."/>
            <person name="Jiang Y."/>
            <person name="Adhikari A."/>
            <person name="Zheng C.-J."/>
            <person name="Schuster L."/>
            <person name="Cowan T.M."/>
            <person name="Smanski M.J."/>
            <person name="Chevrette M.G."/>
            <person name="De Carvalho L.P.S."/>
            <person name="Shen B."/>
        </authorList>
    </citation>
    <scope>NUCLEOTIDE SEQUENCE [LARGE SCALE GENOMIC DNA]</scope>
    <source>
        <strain evidence="1 2">NPDC047833</strain>
    </source>
</reference>
<protein>
    <submittedName>
        <fullName evidence="1">Uncharacterized protein</fullName>
    </submittedName>
</protein>
<dbReference type="RefSeq" id="WP_359778399.1">
    <property type="nucleotide sequence ID" value="NZ_JBEYRR010000005.1"/>
</dbReference>
<comment type="caution">
    <text evidence="1">The sequence shown here is derived from an EMBL/GenBank/DDBJ whole genome shotgun (WGS) entry which is preliminary data.</text>
</comment>
<dbReference type="Proteomes" id="UP001553843">
    <property type="component" value="Unassembled WGS sequence"/>
</dbReference>
<evidence type="ECO:0000313" key="2">
    <source>
        <dbReference type="Proteomes" id="UP001553843"/>
    </source>
</evidence>
<dbReference type="EMBL" id="JBEYRS010000005">
    <property type="protein sequence ID" value="MEW2363142.1"/>
    <property type="molecule type" value="Genomic_DNA"/>
</dbReference>
<proteinExistence type="predicted"/>
<sequence length="149" mass="16210">MATAVEYKTGASLVNEETFARIVLFMVNDPQFQEDPKHAPGILDQTLAYYGAVAVHAGDPLMPSEAVDRGVHAILLHTRESHDLFNRIAGRFLHHNPHPERGGRPAASLAETKAAIRDAGYVVQDKFWATVEGGVSQCDSDDGRPYATA</sequence>
<evidence type="ECO:0000313" key="1">
    <source>
        <dbReference type="EMBL" id="MEW2363142.1"/>
    </source>
</evidence>